<name>A0A7S3PY16_9STRA</name>
<organism evidence="3">
    <name type="scientific">Chaetoceros debilis</name>
    <dbReference type="NCBI Taxonomy" id="122233"/>
    <lineage>
        <taxon>Eukaryota</taxon>
        <taxon>Sar</taxon>
        <taxon>Stramenopiles</taxon>
        <taxon>Ochrophyta</taxon>
        <taxon>Bacillariophyta</taxon>
        <taxon>Coscinodiscophyceae</taxon>
        <taxon>Chaetocerotophycidae</taxon>
        <taxon>Chaetocerotales</taxon>
        <taxon>Chaetocerotaceae</taxon>
        <taxon>Chaetoceros</taxon>
    </lineage>
</organism>
<comment type="similarity">
    <text evidence="1">Belongs to the Rab GDI family.</text>
</comment>
<dbReference type="GO" id="GO:0005634">
    <property type="term" value="C:nucleus"/>
    <property type="evidence" value="ECO:0007669"/>
    <property type="project" value="TreeGrafter"/>
</dbReference>
<dbReference type="EMBL" id="HBIO01005730">
    <property type="protein sequence ID" value="CAE0459256.1"/>
    <property type="molecule type" value="Transcribed_RNA"/>
</dbReference>
<proteinExistence type="inferred from homology"/>
<dbReference type="Gene3D" id="3.50.50.60">
    <property type="entry name" value="FAD/NAD(P)-binding domain"/>
    <property type="match status" value="1"/>
</dbReference>
<dbReference type="AlphaFoldDB" id="A0A7S3PY16"/>
<dbReference type="PANTHER" id="PTHR11787:SF4">
    <property type="entry name" value="CHM, RAB ESCORT PROTEIN 1"/>
    <property type="match status" value="1"/>
</dbReference>
<feature type="region of interest" description="Disordered" evidence="2">
    <location>
        <begin position="173"/>
        <end position="201"/>
    </location>
</feature>
<protein>
    <submittedName>
        <fullName evidence="3">Uncharacterized protein</fullName>
    </submittedName>
</protein>
<evidence type="ECO:0000256" key="1">
    <source>
        <dbReference type="ARBA" id="ARBA00005593"/>
    </source>
</evidence>
<dbReference type="GO" id="GO:0007264">
    <property type="term" value="P:small GTPase-mediated signal transduction"/>
    <property type="evidence" value="ECO:0007669"/>
    <property type="project" value="InterPro"/>
</dbReference>
<evidence type="ECO:0000256" key="2">
    <source>
        <dbReference type="SAM" id="MobiDB-lite"/>
    </source>
</evidence>
<dbReference type="PANTHER" id="PTHR11787">
    <property type="entry name" value="RAB GDP-DISSOCIATION INHIBITOR"/>
    <property type="match status" value="1"/>
</dbReference>
<dbReference type="InterPro" id="IPR018203">
    <property type="entry name" value="GDP_dissociation_inhibitor"/>
</dbReference>
<evidence type="ECO:0000313" key="3">
    <source>
        <dbReference type="EMBL" id="CAE0459256.1"/>
    </source>
</evidence>
<gene>
    <name evidence="3" type="ORF">CDEB00056_LOCUS4097</name>
</gene>
<sequence length="614" mass="67929">MADGKSPIAYFGYSYSGGDEKSTDAEKQMYITKYLRKKHDIITLDTIHYQRYIQERQRHFALDLTPSLLYANGAAVSGMIDSGVAEYCEFKSVIGLELLMKQDEPRRRGVRGGANGQNGDDVVIPTLSRVPCSKRDVFQTKLLSPVDKRRLMKFLQISSDYAVAKSIENSANLASGSAKKSGNNEDEIVSTTENESSTVGDVEEEVVTSLNERQLQQGRSLYRPQNKSVATSDLEVLKQCINDGIPFEAYLTEHHKLSENMRNIIIHAMALGSCNAKSDDGPETSSNYTTQDGMNDLCRHLQSLGKFGGTAFLVPLYGSGELSQAFCRSAAVHGGTYLLRRGAQNITLNENREVSGVVLNGCTYEDGEVLPSKHISGAHVIIPSKMLKKTKTLHDSNKTKVRVYRRISIIRGKLLSKSKVGDAGDSDEQRHIIIIPPGDESIKNSNVIHGVALDESVSISPSSKDGFETTVLHLTTTSKSNNEDFRYAHGETVLRHATQSLLTCHEVATHANHDLKELFHLSFSYELEEEIDSSVTKNTNGIHICRDRGMSLTVESAFVEAKRLFNKICPNTNSFLKLSDKMDELVKERSAGQEEDDDEVKLLSSALDMMKTGE</sequence>
<feature type="compositionally biased region" description="Polar residues" evidence="2">
    <location>
        <begin position="189"/>
        <end position="199"/>
    </location>
</feature>
<reference evidence="3" key="1">
    <citation type="submission" date="2021-01" db="EMBL/GenBank/DDBJ databases">
        <authorList>
            <person name="Corre E."/>
            <person name="Pelletier E."/>
            <person name="Niang G."/>
            <person name="Scheremetjew M."/>
            <person name="Finn R."/>
            <person name="Kale V."/>
            <person name="Holt S."/>
            <person name="Cochrane G."/>
            <person name="Meng A."/>
            <person name="Brown T."/>
            <person name="Cohen L."/>
        </authorList>
    </citation>
    <scope>NUCLEOTIDE SEQUENCE</scope>
    <source>
        <strain evidence="3">MM31A-1</strain>
    </source>
</reference>
<accession>A0A7S3PY16</accession>
<dbReference type="Gene3D" id="3.30.519.10">
    <property type="entry name" value="Guanine Nucleotide Dissociation Inhibitor, domain 2"/>
    <property type="match status" value="1"/>
</dbReference>
<dbReference type="GO" id="GO:0005829">
    <property type="term" value="C:cytosol"/>
    <property type="evidence" value="ECO:0007669"/>
    <property type="project" value="TreeGrafter"/>
</dbReference>
<dbReference type="GO" id="GO:0005092">
    <property type="term" value="F:GDP-dissociation inhibitor activity"/>
    <property type="evidence" value="ECO:0007669"/>
    <property type="project" value="InterPro"/>
</dbReference>
<dbReference type="GO" id="GO:0016192">
    <property type="term" value="P:vesicle-mediated transport"/>
    <property type="evidence" value="ECO:0007669"/>
    <property type="project" value="TreeGrafter"/>
</dbReference>
<dbReference type="GO" id="GO:0005968">
    <property type="term" value="C:Rab-protein geranylgeranyltransferase complex"/>
    <property type="evidence" value="ECO:0007669"/>
    <property type="project" value="TreeGrafter"/>
</dbReference>
<dbReference type="SUPFAM" id="SSF51905">
    <property type="entry name" value="FAD/NAD(P)-binding domain"/>
    <property type="match status" value="1"/>
</dbReference>
<dbReference type="Pfam" id="PF00996">
    <property type="entry name" value="GDI"/>
    <property type="match status" value="2"/>
</dbReference>
<dbReference type="InterPro" id="IPR036188">
    <property type="entry name" value="FAD/NAD-bd_sf"/>
</dbReference>